<dbReference type="InterPro" id="IPR035897">
    <property type="entry name" value="Toll_tir_struct_dom_sf"/>
</dbReference>
<comment type="caution">
    <text evidence="1">The sequence shown here is derived from an EMBL/GenBank/DDBJ whole genome shotgun (WGS) entry which is preliminary data.</text>
</comment>
<keyword evidence="2" id="KW-1185">Reference proteome</keyword>
<gene>
    <name evidence="1" type="ORF">QN277_001878</name>
</gene>
<sequence>MENFITGSSSSSSRPIHVYLSLKGDDETCRFIDMLWAALETDDLNTFWDDKKLEPSSELEVSHETSGQVELWLACTIQSMSTSY</sequence>
<dbReference type="SUPFAM" id="SSF52200">
    <property type="entry name" value="Toll/Interleukin receptor TIR domain"/>
    <property type="match status" value="1"/>
</dbReference>
<dbReference type="Proteomes" id="UP001293593">
    <property type="component" value="Unassembled WGS sequence"/>
</dbReference>
<accession>A0AAE1TIV8</accession>
<reference evidence="1" key="1">
    <citation type="submission" date="2023-10" db="EMBL/GenBank/DDBJ databases">
        <title>Chromosome-level genome of the transformable northern wattle, Acacia crassicarpa.</title>
        <authorList>
            <person name="Massaro I."/>
            <person name="Sinha N.R."/>
            <person name="Poethig S."/>
            <person name="Leichty A.R."/>
        </authorList>
    </citation>
    <scope>NUCLEOTIDE SEQUENCE</scope>
    <source>
        <strain evidence="1">Acra3RX</strain>
        <tissue evidence="1">Leaf</tissue>
    </source>
</reference>
<dbReference type="Gene3D" id="3.40.50.10140">
    <property type="entry name" value="Toll/interleukin-1 receptor homology (TIR) domain"/>
    <property type="match status" value="1"/>
</dbReference>
<evidence type="ECO:0000313" key="1">
    <source>
        <dbReference type="EMBL" id="KAK4285139.1"/>
    </source>
</evidence>
<protein>
    <submittedName>
        <fullName evidence="1">Uncharacterized protein</fullName>
    </submittedName>
</protein>
<dbReference type="AlphaFoldDB" id="A0AAE1TIV8"/>
<evidence type="ECO:0000313" key="2">
    <source>
        <dbReference type="Proteomes" id="UP001293593"/>
    </source>
</evidence>
<dbReference type="EMBL" id="JAWXYG010000001">
    <property type="protein sequence ID" value="KAK4285139.1"/>
    <property type="molecule type" value="Genomic_DNA"/>
</dbReference>
<proteinExistence type="predicted"/>
<name>A0AAE1TIV8_9FABA</name>
<organism evidence="1 2">
    <name type="scientific">Acacia crassicarpa</name>
    <name type="common">northern wattle</name>
    <dbReference type="NCBI Taxonomy" id="499986"/>
    <lineage>
        <taxon>Eukaryota</taxon>
        <taxon>Viridiplantae</taxon>
        <taxon>Streptophyta</taxon>
        <taxon>Embryophyta</taxon>
        <taxon>Tracheophyta</taxon>
        <taxon>Spermatophyta</taxon>
        <taxon>Magnoliopsida</taxon>
        <taxon>eudicotyledons</taxon>
        <taxon>Gunneridae</taxon>
        <taxon>Pentapetalae</taxon>
        <taxon>rosids</taxon>
        <taxon>fabids</taxon>
        <taxon>Fabales</taxon>
        <taxon>Fabaceae</taxon>
        <taxon>Caesalpinioideae</taxon>
        <taxon>mimosoid clade</taxon>
        <taxon>Acacieae</taxon>
        <taxon>Acacia</taxon>
    </lineage>
</organism>